<evidence type="ECO:0000256" key="5">
    <source>
        <dbReference type="SAM" id="MobiDB-lite"/>
    </source>
</evidence>
<dbReference type="CDD" id="cd02947">
    <property type="entry name" value="TRX_family"/>
    <property type="match status" value="1"/>
</dbReference>
<feature type="compositionally biased region" description="Low complexity" evidence="5">
    <location>
        <begin position="46"/>
        <end position="55"/>
    </location>
</feature>
<keyword evidence="8" id="KW-1185">Reference proteome</keyword>
<feature type="region of interest" description="Disordered" evidence="5">
    <location>
        <begin position="20"/>
        <end position="55"/>
    </location>
</feature>
<dbReference type="Pfam" id="PF14559">
    <property type="entry name" value="TPR_19"/>
    <property type="match status" value="1"/>
</dbReference>
<dbReference type="InterPro" id="IPR017937">
    <property type="entry name" value="Thioredoxin_CS"/>
</dbReference>
<name>A0ABU9T7H0_9HYPH</name>
<dbReference type="PROSITE" id="PS51352">
    <property type="entry name" value="THIOREDOXIN_2"/>
    <property type="match status" value="1"/>
</dbReference>
<evidence type="ECO:0000256" key="4">
    <source>
        <dbReference type="ARBA" id="ARBA00023284"/>
    </source>
</evidence>
<dbReference type="SUPFAM" id="SSF48452">
    <property type="entry name" value="TPR-like"/>
    <property type="match status" value="1"/>
</dbReference>
<evidence type="ECO:0000259" key="6">
    <source>
        <dbReference type="PROSITE" id="PS51352"/>
    </source>
</evidence>
<dbReference type="PROSITE" id="PS00194">
    <property type="entry name" value="THIOREDOXIN_1"/>
    <property type="match status" value="1"/>
</dbReference>
<dbReference type="Pfam" id="PF14561">
    <property type="entry name" value="TPR_20"/>
    <property type="match status" value="1"/>
</dbReference>
<protein>
    <submittedName>
        <fullName evidence="7">Co-chaperone YbbN</fullName>
    </submittedName>
</protein>
<sequence length="356" mass="37002">MSNNDNPFAPSAGSGYGAASVGYGGQSVDQAAPTPQAPQPAPQAPQPIVGSTIIGAGSASGDSGPLIKDTTTAEFTADVIEASKTTPVLIDFWAPWCGPCKQLTPIIESAIQKAGGKVKLVKMNIDEHPAIPGQMGIQSIPAVVAFIDGKPADGFMGAKSQSEVDAFVKKIADSAGADDTAAMIEQAFDQARAAIDAGDINGAAQIYQAVMQHAPDNADAYGALAGLMADYGQIDQAQAMLDQAPEQFANHAALAGVKAKLELAAKVAGLGDPEALKARLDQNPADHDAAFDMAQIENARGNKDNAADLLLGIMTADREWREDGARKELLVFFEAWGPMDTATQSARRKLSAILFR</sequence>
<feature type="compositionally biased region" description="Low complexity" evidence="5">
    <location>
        <begin position="20"/>
        <end position="34"/>
    </location>
</feature>
<gene>
    <name evidence="7" type="ORF">WNY59_10735</name>
</gene>
<dbReference type="InterPro" id="IPR036249">
    <property type="entry name" value="Thioredoxin-like_sf"/>
</dbReference>
<keyword evidence="4" id="KW-0676">Redox-active center</keyword>
<reference evidence="7 8" key="1">
    <citation type="submission" date="2024-03" db="EMBL/GenBank/DDBJ databases">
        <title>Community enrichment and isolation of bacterial strains for fucoidan degradation.</title>
        <authorList>
            <person name="Sichert A."/>
        </authorList>
    </citation>
    <scope>NUCLEOTIDE SEQUENCE [LARGE SCALE GENOMIC DNA]</scope>
    <source>
        <strain evidence="7 8">AS62</strain>
    </source>
</reference>
<dbReference type="Pfam" id="PF00085">
    <property type="entry name" value="Thioredoxin"/>
    <property type="match status" value="1"/>
</dbReference>
<evidence type="ECO:0000256" key="2">
    <source>
        <dbReference type="ARBA" id="ARBA00022982"/>
    </source>
</evidence>
<dbReference type="SUPFAM" id="SSF52833">
    <property type="entry name" value="Thioredoxin-like"/>
    <property type="match status" value="1"/>
</dbReference>
<keyword evidence="2" id="KW-0249">Electron transport</keyword>
<dbReference type="EMBL" id="JBBMQO010000005">
    <property type="protein sequence ID" value="MEM5502065.1"/>
    <property type="molecule type" value="Genomic_DNA"/>
</dbReference>
<keyword evidence="1" id="KW-0813">Transport</keyword>
<keyword evidence="3" id="KW-1015">Disulfide bond</keyword>
<feature type="compositionally biased region" description="Pro residues" evidence="5">
    <location>
        <begin position="35"/>
        <end position="45"/>
    </location>
</feature>
<comment type="caution">
    <text evidence="7">The sequence shown here is derived from an EMBL/GenBank/DDBJ whole genome shotgun (WGS) entry which is preliminary data.</text>
</comment>
<proteinExistence type="predicted"/>
<organism evidence="7 8">
    <name type="scientific">Ahrensia kielensis</name>
    <dbReference type="NCBI Taxonomy" id="76980"/>
    <lineage>
        <taxon>Bacteria</taxon>
        <taxon>Pseudomonadati</taxon>
        <taxon>Pseudomonadota</taxon>
        <taxon>Alphaproteobacteria</taxon>
        <taxon>Hyphomicrobiales</taxon>
        <taxon>Ahrensiaceae</taxon>
        <taxon>Ahrensia</taxon>
    </lineage>
</organism>
<dbReference type="RefSeq" id="WP_342848434.1">
    <property type="nucleotide sequence ID" value="NZ_JBBMQO010000005.1"/>
</dbReference>
<dbReference type="Gene3D" id="1.25.40.10">
    <property type="entry name" value="Tetratricopeptide repeat domain"/>
    <property type="match status" value="2"/>
</dbReference>
<evidence type="ECO:0000313" key="7">
    <source>
        <dbReference type="EMBL" id="MEM5502065.1"/>
    </source>
</evidence>
<dbReference type="InterPro" id="IPR011990">
    <property type="entry name" value="TPR-like_helical_dom_sf"/>
</dbReference>
<dbReference type="PRINTS" id="PR00421">
    <property type="entry name" value="THIOREDOXIN"/>
</dbReference>
<dbReference type="Gene3D" id="3.40.30.10">
    <property type="entry name" value="Glutaredoxin"/>
    <property type="match status" value="1"/>
</dbReference>
<dbReference type="PANTHER" id="PTHR45663:SF11">
    <property type="entry name" value="GEO12009P1"/>
    <property type="match status" value="1"/>
</dbReference>
<dbReference type="InterPro" id="IPR013766">
    <property type="entry name" value="Thioredoxin_domain"/>
</dbReference>
<dbReference type="PANTHER" id="PTHR45663">
    <property type="entry name" value="GEO12009P1"/>
    <property type="match status" value="1"/>
</dbReference>
<evidence type="ECO:0000313" key="8">
    <source>
        <dbReference type="Proteomes" id="UP001477870"/>
    </source>
</evidence>
<dbReference type="Proteomes" id="UP001477870">
    <property type="component" value="Unassembled WGS sequence"/>
</dbReference>
<accession>A0ABU9T7H0</accession>
<feature type="domain" description="Thioredoxin" evidence="6">
    <location>
        <begin position="35"/>
        <end position="173"/>
    </location>
</feature>
<evidence type="ECO:0000256" key="3">
    <source>
        <dbReference type="ARBA" id="ARBA00023157"/>
    </source>
</evidence>
<evidence type="ECO:0000256" key="1">
    <source>
        <dbReference type="ARBA" id="ARBA00022448"/>
    </source>
</evidence>